<name>A0AAN9I9F2_CROPI</name>
<gene>
    <name evidence="1" type="ORF">RIF29_22520</name>
</gene>
<sequence length="168" mass="20011">MGRKRSSPILHTFSNLLHKLRKPLIPIKLKKLNKSKELKLLRHYNYGEYQFSPSTTPLIHCHRRSHFKNNNNNNNKGAQDYLCSFFYLYWCLGNFKEEEEEHGTRECKQLEALTLPVMSPIEEEEDISVVVVAEELFDSGEDEGSESVDERAERFIERFYHEMRMQRR</sequence>
<keyword evidence="2" id="KW-1185">Reference proteome</keyword>
<dbReference type="PANTHER" id="PTHR33265:SF10">
    <property type="entry name" value="OS01G0133200 PROTEIN"/>
    <property type="match status" value="1"/>
</dbReference>
<dbReference type="PANTHER" id="PTHR33265">
    <property type="entry name" value="AVR9/CF-9 RAPIDLY ELICITED PROTEIN-RELATED"/>
    <property type="match status" value="1"/>
</dbReference>
<evidence type="ECO:0000313" key="2">
    <source>
        <dbReference type="Proteomes" id="UP001372338"/>
    </source>
</evidence>
<evidence type="ECO:0000313" key="1">
    <source>
        <dbReference type="EMBL" id="KAK7269784.1"/>
    </source>
</evidence>
<accession>A0AAN9I9F2</accession>
<reference evidence="1 2" key="1">
    <citation type="submission" date="2024-01" db="EMBL/GenBank/DDBJ databases">
        <title>The genomes of 5 underutilized Papilionoideae crops provide insights into root nodulation and disease resistanc.</title>
        <authorList>
            <person name="Yuan L."/>
        </authorList>
    </citation>
    <scope>NUCLEOTIDE SEQUENCE [LARGE SCALE GENOMIC DNA]</scope>
    <source>
        <strain evidence="1">ZHUSHIDOU_FW_LH</strain>
        <tissue evidence="1">Leaf</tissue>
    </source>
</reference>
<proteinExistence type="predicted"/>
<dbReference type="Pfam" id="PF05553">
    <property type="entry name" value="DUF761"/>
    <property type="match status" value="1"/>
</dbReference>
<comment type="caution">
    <text evidence="1">The sequence shown here is derived from an EMBL/GenBank/DDBJ whole genome shotgun (WGS) entry which is preliminary data.</text>
</comment>
<dbReference type="InterPro" id="IPR008480">
    <property type="entry name" value="DUF761_pln"/>
</dbReference>
<dbReference type="EMBL" id="JAYWIO010000004">
    <property type="protein sequence ID" value="KAK7269784.1"/>
    <property type="molecule type" value="Genomic_DNA"/>
</dbReference>
<dbReference type="AlphaFoldDB" id="A0AAN9I9F2"/>
<dbReference type="Proteomes" id="UP001372338">
    <property type="component" value="Unassembled WGS sequence"/>
</dbReference>
<organism evidence="1 2">
    <name type="scientific">Crotalaria pallida</name>
    <name type="common">Smooth rattlebox</name>
    <name type="synonym">Crotalaria striata</name>
    <dbReference type="NCBI Taxonomy" id="3830"/>
    <lineage>
        <taxon>Eukaryota</taxon>
        <taxon>Viridiplantae</taxon>
        <taxon>Streptophyta</taxon>
        <taxon>Embryophyta</taxon>
        <taxon>Tracheophyta</taxon>
        <taxon>Spermatophyta</taxon>
        <taxon>Magnoliopsida</taxon>
        <taxon>eudicotyledons</taxon>
        <taxon>Gunneridae</taxon>
        <taxon>Pentapetalae</taxon>
        <taxon>rosids</taxon>
        <taxon>fabids</taxon>
        <taxon>Fabales</taxon>
        <taxon>Fabaceae</taxon>
        <taxon>Papilionoideae</taxon>
        <taxon>50 kb inversion clade</taxon>
        <taxon>genistoids sensu lato</taxon>
        <taxon>core genistoids</taxon>
        <taxon>Crotalarieae</taxon>
        <taxon>Crotalaria</taxon>
    </lineage>
</organism>
<protein>
    <submittedName>
        <fullName evidence="1">Uncharacterized protein</fullName>
    </submittedName>
</protein>